<dbReference type="AlphaFoldDB" id="A0A8H4NZQ3"/>
<dbReference type="EMBL" id="JAADJG010000212">
    <property type="protein sequence ID" value="KAF4451683.1"/>
    <property type="molecule type" value="Genomic_DNA"/>
</dbReference>
<reference evidence="1" key="1">
    <citation type="submission" date="2020-01" db="EMBL/GenBank/DDBJ databases">
        <title>Identification and distribution of gene clusters putatively required for synthesis of sphingolipid metabolism inhibitors in phylogenetically diverse species of the filamentous fungus Fusarium.</title>
        <authorList>
            <person name="Kim H.-S."/>
            <person name="Busman M."/>
            <person name="Brown D.W."/>
            <person name="Divon H."/>
            <person name="Uhlig S."/>
            <person name="Proctor R.H."/>
        </authorList>
    </citation>
    <scope>NUCLEOTIDE SEQUENCE</scope>
    <source>
        <strain evidence="1">NRRL 53441</strain>
    </source>
</reference>
<protein>
    <submittedName>
        <fullName evidence="1">Uncharacterized protein</fullName>
    </submittedName>
</protein>
<proteinExistence type="predicted"/>
<accession>A0A8H4NZQ3</accession>
<name>A0A8H4NZQ3_9HYPO</name>
<organism evidence="1 2">
    <name type="scientific">Fusarium austroafricanum</name>
    <dbReference type="NCBI Taxonomy" id="2364996"/>
    <lineage>
        <taxon>Eukaryota</taxon>
        <taxon>Fungi</taxon>
        <taxon>Dikarya</taxon>
        <taxon>Ascomycota</taxon>
        <taxon>Pezizomycotina</taxon>
        <taxon>Sordariomycetes</taxon>
        <taxon>Hypocreomycetidae</taxon>
        <taxon>Hypocreales</taxon>
        <taxon>Nectriaceae</taxon>
        <taxon>Fusarium</taxon>
        <taxon>Fusarium concolor species complex</taxon>
    </lineage>
</organism>
<keyword evidence="2" id="KW-1185">Reference proteome</keyword>
<gene>
    <name evidence="1" type="ORF">F53441_5362</name>
</gene>
<comment type="caution">
    <text evidence="1">The sequence shown here is derived from an EMBL/GenBank/DDBJ whole genome shotgun (WGS) entry which is preliminary data.</text>
</comment>
<dbReference type="OrthoDB" id="5049265at2759"/>
<evidence type="ECO:0000313" key="1">
    <source>
        <dbReference type="EMBL" id="KAF4451683.1"/>
    </source>
</evidence>
<evidence type="ECO:0000313" key="2">
    <source>
        <dbReference type="Proteomes" id="UP000605986"/>
    </source>
</evidence>
<dbReference type="Proteomes" id="UP000605986">
    <property type="component" value="Unassembled WGS sequence"/>
</dbReference>
<sequence length="181" mass="21126">MAVRPPNKTFITHNHEPEDRWFTVPMPPKPDLSQRFLRRAVELSDGRPDIYLKIYLHHPNVDCPIGKPCDHWKLDFRSRGGLEIELLCMKTFDLNGPPDGDRFCAPYRMCLQCSTEPAAEITCKPCQWFNEVRPNFGVIEKLGYMVVLCRNRQRFVEGQWMDRYGRMLVHMGVAEDAENSE</sequence>